<sequence>MGRAISNYVSSASGGARNAAQRMGASRAASARLVGFLTDVQSRGAEQALKTLNLQYLAGRPIREVFLGLADYISPSSGTIDEGIAREAFIETIAELTALGVTDLDALTEMQMQTVFELYATHAILARICNDIGTKAISMPVDAATALKVQRQISDFIRRGVSDALTHARSASPVLTQPRVQAFVDEVYEEAFAILRTMGAAEENE</sequence>
<evidence type="ECO:0000313" key="1">
    <source>
        <dbReference type="EMBL" id="GFE84672.1"/>
    </source>
</evidence>
<reference evidence="2" key="1">
    <citation type="submission" date="2020-01" db="EMBL/GenBank/DDBJ databases">
        <title>'Steroidobacter agaridevorans' sp. nov., agar-degrading bacteria isolated from rhizosphere soils.</title>
        <authorList>
            <person name="Ikenaga M."/>
            <person name="Kataoka M."/>
            <person name="Murouchi A."/>
            <person name="Katsuragi S."/>
            <person name="Sakai M."/>
        </authorList>
    </citation>
    <scope>NUCLEOTIDE SEQUENCE [LARGE SCALE GENOMIC DNA]</scope>
    <source>
        <strain evidence="2">YU21-B</strain>
    </source>
</reference>
<evidence type="ECO:0000313" key="2">
    <source>
        <dbReference type="Proteomes" id="UP000445000"/>
    </source>
</evidence>
<dbReference type="InterPro" id="IPR049675">
    <property type="entry name" value="QatB"/>
</dbReference>
<dbReference type="NCBIfam" id="NF041924">
    <property type="entry name" value="QatB"/>
    <property type="match status" value="1"/>
</dbReference>
<dbReference type="RefSeq" id="WP_308684320.1">
    <property type="nucleotide sequence ID" value="NZ_BLJN01000009.1"/>
</dbReference>
<dbReference type="AlphaFoldDB" id="A0A829YPB6"/>
<dbReference type="Proteomes" id="UP000445000">
    <property type="component" value="Unassembled WGS sequence"/>
</dbReference>
<comment type="caution">
    <text evidence="1">The sequence shown here is derived from an EMBL/GenBank/DDBJ whole genome shotgun (WGS) entry which is preliminary data.</text>
</comment>
<proteinExistence type="predicted"/>
<gene>
    <name evidence="1" type="ORF">GCM10011487_66720</name>
</gene>
<keyword evidence="2" id="KW-1185">Reference proteome</keyword>
<protein>
    <submittedName>
        <fullName evidence="1">Uncharacterized protein</fullName>
    </submittedName>
</protein>
<organism evidence="1 2">
    <name type="scientific">Steroidobacter agaridevorans</name>
    <dbReference type="NCBI Taxonomy" id="2695856"/>
    <lineage>
        <taxon>Bacteria</taxon>
        <taxon>Pseudomonadati</taxon>
        <taxon>Pseudomonadota</taxon>
        <taxon>Gammaproteobacteria</taxon>
        <taxon>Steroidobacterales</taxon>
        <taxon>Steroidobacteraceae</taxon>
        <taxon>Steroidobacter</taxon>
    </lineage>
</organism>
<dbReference type="EMBL" id="BLJN01000009">
    <property type="protein sequence ID" value="GFE84672.1"/>
    <property type="molecule type" value="Genomic_DNA"/>
</dbReference>
<name>A0A829YPB6_9GAMM</name>
<accession>A0A829YPB6</accession>